<dbReference type="Proteomes" id="UP001472677">
    <property type="component" value="Unassembled WGS sequence"/>
</dbReference>
<sequence length="165" mass="18057">MRSPGGRLPSLHLLAMMGSCPAKARPPLSISRGFPFSASAIGNYHHAWCLACPTSRYAALNGCAWKEPSRLDMLRPGPRWVRVSHLRHLYIHGIATAAAVRSWVALLGLRPLGSWAVDGSFSVSAVDFGVTCVGLNSMLFSFLVLQVILHGVNFQSHMVSYFRPR</sequence>
<evidence type="ECO:0000313" key="2">
    <source>
        <dbReference type="EMBL" id="KAK8572910.1"/>
    </source>
</evidence>
<reference evidence="2 3" key="1">
    <citation type="journal article" date="2024" name="G3 (Bethesda)">
        <title>Genome assembly of Hibiscus sabdariffa L. provides insights into metabolisms of medicinal natural products.</title>
        <authorList>
            <person name="Kim T."/>
        </authorList>
    </citation>
    <scope>NUCLEOTIDE SEQUENCE [LARGE SCALE GENOMIC DNA]</scope>
    <source>
        <strain evidence="2">TK-2024</strain>
        <tissue evidence="2">Old leaves</tissue>
    </source>
</reference>
<dbReference type="PROSITE" id="PS51257">
    <property type="entry name" value="PROKAR_LIPOPROTEIN"/>
    <property type="match status" value="1"/>
</dbReference>
<feature type="transmembrane region" description="Helical" evidence="1">
    <location>
        <begin position="89"/>
        <end position="108"/>
    </location>
</feature>
<keyword evidence="1" id="KW-0472">Membrane</keyword>
<organism evidence="2 3">
    <name type="scientific">Hibiscus sabdariffa</name>
    <name type="common">roselle</name>
    <dbReference type="NCBI Taxonomy" id="183260"/>
    <lineage>
        <taxon>Eukaryota</taxon>
        <taxon>Viridiplantae</taxon>
        <taxon>Streptophyta</taxon>
        <taxon>Embryophyta</taxon>
        <taxon>Tracheophyta</taxon>
        <taxon>Spermatophyta</taxon>
        <taxon>Magnoliopsida</taxon>
        <taxon>eudicotyledons</taxon>
        <taxon>Gunneridae</taxon>
        <taxon>Pentapetalae</taxon>
        <taxon>rosids</taxon>
        <taxon>malvids</taxon>
        <taxon>Malvales</taxon>
        <taxon>Malvaceae</taxon>
        <taxon>Malvoideae</taxon>
        <taxon>Hibiscus</taxon>
    </lineage>
</organism>
<evidence type="ECO:0000256" key="1">
    <source>
        <dbReference type="SAM" id="Phobius"/>
    </source>
</evidence>
<keyword evidence="1" id="KW-0812">Transmembrane</keyword>
<keyword evidence="1" id="KW-1133">Transmembrane helix</keyword>
<dbReference type="EMBL" id="JBBPBM010000008">
    <property type="protein sequence ID" value="KAK8572910.1"/>
    <property type="molecule type" value="Genomic_DNA"/>
</dbReference>
<name>A0ABR2F7D4_9ROSI</name>
<gene>
    <name evidence="2" type="ORF">V6N12_028950</name>
</gene>
<feature type="transmembrane region" description="Helical" evidence="1">
    <location>
        <begin position="128"/>
        <end position="149"/>
    </location>
</feature>
<keyword evidence="3" id="KW-1185">Reference proteome</keyword>
<protein>
    <submittedName>
        <fullName evidence="2">Uncharacterized protein</fullName>
    </submittedName>
</protein>
<proteinExistence type="predicted"/>
<comment type="caution">
    <text evidence="2">The sequence shown here is derived from an EMBL/GenBank/DDBJ whole genome shotgun (WGS) entry which is preliminary data.</text>
</comment>
<evidence type="ECO:0000313" key="3">
    <source>
        <dbReference type="Proteomes" id="UP001472677"/>
    </source>
</evidence>
<accession>A0ABR2F7D4</accession>